<comment type="caution">
    <text evidence="2">The sequence shown here is derived from an EMBL/GenBank/DDBJ whole genome shotgun (WGS) entry which is preliminary data.</text>
</comment>
<name>A0ABW5WGC2_9PSEU</name>
<reference evidence="3" key="1">
    <citation type="journal article" date="2019" name="Int. J. Syst. Evol. Microbiol.">
        <title>The Global Catalogue of Microorganisms (GCM) 10K type strain sequencing project: providing services to taxonomists for standard genome sequencing and annotation.</title>
        <authorList>
            <consortium name="The Broad Institute Genomics Platform"/>
            <consortium name="The Broad Institute Genome Sequencing Center for Infectious Disease"/>
            <person name="Wu L."/>
            <person name="Ma J."/>
        </authorList>
    </citation>
    <scope>NUCLEOTIDE SEQUENCE [LARGE SCALE GENOMIC DNA]</scope>
    <source>
        <strain evidence="3">IBRC-M 10906</strain>
    </source>
</reference>
<dbReference type="InterPro" id="IPR036182">
    <property type="entry name" value="PCuAC_sf"/>
</dbReference>
<feature type="chain" id="PRO_5045733668" evidence="1">
    <location>
        <begin position="25"/>
        <end position="181"/>
    </location>
</feature>
<dbReference type="Pfam" id="PF04314">
    <property type="entry name" value="PCuAC"/>
    <property type="match status" value="1"/>
</dbReference>
<accession>A0ABW5WGC2</accession>
<protein>
    <submittedName>
        <fullName evidence="2">Copper chaperone PCu(A)C</fullName>
    </submittedName>
</protein>
<organism evidence="2 3">
    <name type="scientific">Prauserella oleivorans</name>
    <dbReference type="NCBI Taxonomy" id="1478153"/>
    <lineage>
        <taxon>Bacteria</taxon>
        <taxon>Bacillati</taxon>
        <taxon>Actinomycetota</taxon>
        <taxon>Actinomycetes</taxon>
        <taxon>Pseudonocardiales</taxon>
        <taxon>Pseudonocardiaceae</taxon>
        <taxon>Prauserella</taxon>
    </lineage>
</organism>
<keyword evidence="3" id="KW-1185">Reference proteome</keyword>
<dbReference type="SUPFAM" id="SSF110087">
    <property type="entry name" value="DR1885-like metal-binding protein"/>
    <property type="match status" value="1"/>
</dbReference>
<dbReference type="EMBL" id="JBHUOF010000029">
    <property type="protein sequence ID" value="MFD2801415.1"/>
    <property type="molecule type" value="Genomic_DNA"/>
</dbReference>
<dbReference type="RefSeq" id="WP_377389258.1">
    <property type="nucleotide sequence ID" value="NZ_JBHSAN010000016.1"/>
</dbReference>
<dbReference type="Gene3D" id="2.60.40.1890">
    <property type="entry name" value="PCu(A)C copper chaperone"/>
    <property type="match status" value="1"/>
</dbReference>
<feature type="signal peptide" evidence="1">
    <location>
        <begin position="1"/>
        <end position="24"/>
    </location>
</feature>
<gene>
    <name evidence="2" type="ORF">ACFS2C_18665</name>
</gene>
<evidence type="ECO:0000313" key="3">
    <source>
        <dbReference type="Proteomes" id="UP001597478"/>
    </source>
</evidence>
<evidence type="ECO:0000313" key="2">
    <source>
        <dbReference type="EMBL" id="MFD2801415.1"/>
    </source>
</evidence>
<dbReference type="PROSITE" id="PS51257">
    <property type="entry name" value="PROKAR_LIPOPROTEIN"/>
    <property type="match status" value="1"/>
</dbReference>
<dbReference type="InterPro" id="IPR007410">
    <property type="entry name" value="LpqE-like"/>
</dbReference>
<proteinExistence type="predicted"/>
<dbReference type="Proteomes" id="UP001597478">
    <property type="component" value="Unassembled WGS sequence"/>
</dbReference>
<keyword evidence="1" id="KW-0732">Signal</keyword>
<sequence length="181" mass="18648">MKRRMLGSAVLGLGAALLVTGCGAGQITQTDTQVAAINGASGQTGTIAVRNAELAYPEGVQPAAYLRGTDAEVLMSIVNQGGRADQLVSARSDAATNITIRGTRTVPAGAALAIGPTEPTAGRQLHGEMVFQGLTREVRPGQTVSTTLTFRDAGQVRLEIPIQVPEEARHTEGGHGEQGGH</sequence>
<evidence type="ECO:0000256" key="1">
    <source>
        <dbReference type="SAM" id="SignalP"/>
    </source>
</evidence>